<dbReference type="EMBL" id="BEXD01000746">
    <property type="protein sequence ID" value="GBB89857.1"/>
    <property type="molecule type" value="Genomic_DNA"/>
</dbReference>
<feature type="compositionally biased region" description="Acidic residues" evidence="5">
    <location>
        <begin position="25"/>
        <end position="44"/>
    </location>
</feature>
<dbReference type="Pfam" id="PF08597">
    <property type="entry name" value="eIF3_subunit"/>
    <property type="match status" value="1"/>
</dbReference>
<evidence type="ECO:0000256" key="3">
    <source>
        <dbReference type="ARBA" id="ARBA00022917"/>
    </source>
</evidence>
<feature type="compositionally biased region" description="Basic and acidic residues" evidence="5">
    <location>
        <begin position="84"/>
        <end position="93"/>
    </location>
</feature>
<comment type="caution">
    <text evidence="6">The sequence shown here is derived from an EMBL/GenBank/DDBJ whole genome shotgun (WGS) entry which is preliminary data.</text>
</comment>
<feature type="region of interest" description="Disordered" evidence="5">
    <location>
        <begin position="1"/>
        <end position="93"/>
    </location>
</feature>
<dbReference type="Proteomes" id="UP000615446">
    <property type="component" value="Unassembled WGS sequence"/>
</dbReference>
<dbReference type="PANTHER" id="PTHR21681:SF0">
    <property type="entry name" value="EUKARYOTIC TRANSLATION INITIATION FACTOR 3 SUBUNIT J"/>
    <property type="match status" value="1"/>
</dbReference>
<reference evidence="6 8" key="1">
    <citation type="submission" date="2017-11" db="EMBL/GenBank/DDBJ databases">
        <title>The genome of Rhizophagus clarus HR1 reveals common genetic basis of auxotrophy among arbuscular mycorrhizal fungi.</title>
        <authorList>
            <person name="Kobayashi Y."/>
        </authorList>
    </citation>
    <scope>NUCLEOTIDE SEQUENCE [LARGE SCALE GENOMIC DNA]</scope>
    <source>
        <strain evidence="6 8">HR1</strain>
    </source>
</reference>
<feature type="compositionally biased region" description="Polar residues" evidence="5">
    <location>
        <begin position="122"/>
        <end position="135"/>
    </location>
</feature>
<comment type="subcellular location">
    <subcellularLocation>
        <location evidence="4">Cytoplasm</location>
    </subcellularLocation>
</comment>
<dbReference type="STRING" id="94130.A0A2Z6QI53"/>
<dbReference type="InterPro" id="IPR013906">
    <property type="entry name" value="eIF3j"/>
</dbReference>
<protein>
    <recommendedName>
        <fullName evidence="4">Eukaryotic translation initiation factor 3 subunit J</fullName>
        <shortName evidence="4">eIF3j</shortName>
    </recommendedName>
    <alternativeName>
        <fullName evidence="4">Eukaryotic translation initiation factor 3 30 kDa subunit homolog</fullName>
        <shortName evidence="4">eIF-3 30 kDa subunit homolog</shortName>
    </alternativeName>
</protein>
<dbReference type="AlphaFoldDB" id="A0A2Z6QI53"/>
<sequence>MSDWEDNDHDNIPVRVSKPNKWNDEDVEEDDVKDNWDESSDEDDEKTKTTTTSAAPQKKKISAAKKAIAKKMNNNDVNEEEDELERKKREQQAIKDADMENAKEMFQGITVKETEVDKASSKKLNNSSQSVTRETLSPLDKINPKTKEEFDKFSKLLIERIQKHEKQSLYANFINGFVRELCLPLKDTEARKVANTLTTLANEKQKPKTKKKTNNKPVLQVENFDSVDAADYVDYDVYDDDYEDYM</sequence>
<dbReference type="GO" id="GO:0016282">
    <property type="term" value="C:eukaryotic 43S preinitiation complex"/>
    <property type="evidence" value="ECO:0007669"/>
    <property type="project" value="UniProtKB-UniRule"/>
</dbReference>
<feature type="compositionally biased region" description="Basic residues" evidence="5">
    <location>
        <begin position="57"/>
        <end position="69"/>
    </location>
</feature>
<dbReference type="OrthoDB" id="20381at2759"/>
<comment type="subunit">
    <text evidence="4">Component of the eukaryotic translation initiation factor 3 (eIF-3) complex.</text>
</comment>
<evidence type="ECO:0000256" key="1">
    <source>
        <dbReference type="ARBA" id="ARBA00022490"/>
    </source>
</evidence>
<evidence type="ECO:0000313" key="6">
    <source>
        <dbReference type="EMBL" id="GBB89857.1"/>
    </source>
</evidence>
<dbReference type="EMBL" id="BLAL01000246">
    <property type="protein sequence ID" value="GES96076.1"/>
    <property type="molecule type" value="Genomic_DNA"/>
</dbReference>
<name>A0A2Z6QI53_9GLOM</name>
<evidence type="ECO:0000313" key="8">
    <source>
        <dbReference type="Proteomes" id="UP000247702"/>
    </source>
</evidence>
<dbReference type="GO" id="GO:0033290">
    <property type="term" value="C:eukaryotic 48S preinitiation complex"/>
    <property type="evidence" value="ECO:0007669"/>
    <property type="project" value="UniProtKB-UniRule"/>
</dbReference>
<dbReference type="GO" id="GO:0001732">
    <property type="term" value="P:formation of cytoplasmic translation initiation complex"/>
    <property type="evidence" value="ECO:0007669"/>
    <property type="project" value="UniProtKB-UniRule"/>
</dbReference>
<dbReference type="HAMAP" id="MF_03009">
    <property type="entry name" value="eIF3j"/>
    <property type="match status" value="1"/>
</dbReference>
<comment type="similarity">
    <text evidence="4">Belongs to the eIF-3 subunit J family.</text>
</comment>
<dbReference type="InterPro" id="IPR023194">
    <property type="entry name" value="eIF3-like_dom_sf"/>
</dbReference>
<keyword evidence="1 4" id="KW-0963">Cytoplasm</keyword>
<dbReference type="Proteomes" id="UP000247702">
    <property type="component" value="Unassembled WGS sequence"/>
</dbReference>
<dbReference type="Gene3D" id="1.10.246.60">
    <property type="entry name" value="Eukaryotic translation initiation factor 3 like domains"/>
    <property type="match status" value="1"/>
</dbReference>
<proteinExistence type="inferred from homology"/>
<evidence type="ECO:0000256" key="4">
    <source>
        <dbReference type="HAMAP-Rule" id="MF_03009"/>
    </source>
</evidence>
<reference evidence="7" key="2">
    <citation type="submission" date="2019-10" db="EMBL/GenBank/DDBJ databases">
        <title>Conservation and host-specific expression of non-tandemly repeated heterogenous ribosome RNA gene in arbuscular mycorrhizal fungi.</title>
        <authorList>
            <person name="Maeda T."/>
            <person name="Kobayashi Y."/>
            <person name="Nakagawa T."/>
            <person name="Ezawa T."/>
            <person name="Yamaguchi K."/>
            <person name="Bino T."/>
            <person name="Nishimoto Y."/>
            <person name="Shigenobu S."/>
            <person name="Kawaguchi M."/>
        </authorList>
    </citation>
    <scope>NUCLEOTIDE SEQUENCE</scope>
    <source>
        <strain evidence="7">HR1</strain>
    </source>
</reference>
<accession>A0A2Z6QI53</accession>
<gene>
    <name evidence="4" type="primary">HCR1</name>
    <name evidence="7" type="ORF">RCL2_002271700</name>
    <name evidence="6" type="ORF">RclHR1_01670008</name>
</gene>
<feature type="region of interest" description="Disordered" evidence="5">
    <location>
        <begin position="117"/>
        <end position="136"/>
    </location>
</feature>
<keyword evidence="3 4" id="KW-0648">Protein biosynthesis</keyword>
<dbReference type="GO" id="GO:0003743">
    <property type="term" value="F:translation initiation factor activity"/>
    <property type="evidence" value="ECO:0007669"/>
    <property type="project" value="UniProtKB-UniRule"/>
</dbReference>
<organism evidence="6 8">
    <name type="scientific">Rhizophagus clarus</name>
    <dbReference type="NCBI Taxonomy" id="94130"/>
    <lineage>
        <taxon>Eukaryota</taxon>
        <taxon>Fungi</taxon>
        <taxon>Fungi incertae sedis</taxon>
        <taxon>Mucoromycota</taxon>
        <taxon>Glomeromycotina</taxon>
        <taxon>Glomeromycetes</taxon>
        <taxon>Glomerales</taxon>
        <taxon>Glomeraceae</taxon>
        <taxon>Rhizophagus</taxon>
    </lineage>
</organism>
<comment type="function">
    <text evidence="4">Component of the eukaryotic translation initiation factor 3 (eIF-3) complex, which is involved in protein synthesis of a specialized repertoire of mRNAs and, together with other initiation factors, stimulates binding of mRNA and methionyl-tRNAi to the 40S ribosome. The eIF-3 complex specifically targets and initiates translation of a subset of mRNAs involved in cell proliferation.</text>
</comment>
<evidence type="ECO:0000256" key="2">
    <source>
        <dbReference type="ARBA" id="ARBA00022540"/>
    </source>
</evidence>
<keyword evidence="8" id="KW-1185">Reference proteome</keyword>
<keyword evidence="2 4" id="KW-0396">Initiation factor</keyword>
<dbReference type="GO" id="GO:0005852">
    <property type="term" value="C:eukaryotic translation initiation factor 3 complex"/>
    <property type="evidence" value="ECO:0007669"/>
    <property type="project" value="UniProtKB-UniRule"/>
</dbReference>
<evidence type="ECO:0000313" key="7">
    <source>
        <dbReference type="EMBL" id="GES96076.1"/>
    </source>
</evidence>
<evidence type="ECO:0000256" key="5">
    <source>
        <dbReference type="SAM" id="MobiDB-lite"/>
    </source>
</evidence>
<dbReference type="PANTHER" id="PTHR21681">
    <property type="entry name" value="EUKARYOTIC TRANSLATION INITIATION FACTOR 3 SUBUNIT J"/>
    <property type="match status" value="1"/>
</dbReference>